<evidence type="ECO:0000256" key="1">
    <source>
        <dbReference type="PIRNR" id="PIRNR037226"/>
    </source>
</evidence>
<dbReference type="GO" id="GO:0005737">
    <property type="term" value="C:cytoplasm"/>
    <property type="evidence" value="ECO:0007669"/>
    <property type="project" value="TreeGrafter"/>
</dbReference>
<dbReference type="PANTHER" id="PTHR30575:SF0">
    <property type="entry name" value="XAA-ARG DIPEPTIDASE"/>
    <property type="match status" value="1"/>
</dbReference>
<evidence type="ECO:0000313" key="4">
    <source>
        <dbReference type="Proteomes" id="UP000571128"/>
    </source>
</evidence>
<organism evidence="3 4">
    <name type="scientific">Listeria fleischmannii</name>
    <dbReference type="NCBI Taxonomy" id="1069827"/>
    <lineage>
        <taxon>Bacteria</taxon>
        <taxon>Bacillati</taxon>
        <taxon>Bacillota</taxon>
        <taxon>Bacilli</taxon>
        <taxon>Bacillales</taxon>
        <taxon>Listeriaceae</taxon>
        <taxon>Listeria</taxon>
    </lineage>
</organism>
<dbReference type="InterPro" id="IPR052030">
    <property type="entry name" value="Peptidase_M20/M20A_hydrolases"/>
</dbReference>
<dbReference type="Pfam" id="PF07687">
    <property type="entry name" value="M20_dimer"/>
    <property type="match status" value="1"/>
</dbReference>
<dbReference type="FunFam" id="3.30.70.360:FF:000004">
    <property type="entry name" value="Peptidase M20 domain-containing protein 2"/>
    <property type="match status" value="1"/>
</dbReference>
<proteinExistence type="inferred from homology"/>
<dbReference type="InterPro" id="IPR017144">
    <property type="entry name" value="Xaa-Arg_dipeptidase"/>
</dbReference>
<comment type="caution">
    <text evidence="3">The sequence shown here is derived from an EMBL/GenBank/DDBJ whole genome shotgun (WGS) entry which is preliminary data.</text>
</comment>
<dbReference type="PIRSF" id="PIRSF037226">
    <property type="entry name" value="Amidohydrolase_ACY1L2_prd"/>
    <property type="match status" value="1"/>
</dbReference>
<dbReference type="Gene3D" id="3.40.630.10">
    <property type="entry name" value="Zn peptidases"/>
    <property type="match status" value="1"/>
</dbReference>
<dbReference type="GO" id="GO:0016805">
    <property type="term" value="F:dipeptidase activity"/>
    <property type="evidence" value="ECO:0007669"/>
    <property type="project" value="InterPro"/>
</dbReference>
<reference evidence="3 4" key="1">
    <citation type="submission" date="2020-03" db="EMBL/GenBank/DDBJ databases">
        <title>Soil Listeria distribution.</title>
        <authorList>
            <person name="Liao J."/>
            <person name="Wiedmann M."/>
        </authorList>
    </citation>
    <scope>NUCLEOTIDE SEQUENCE [LARGE SCALE GENOMIC DNA]</scope>
    <source>
        <strain evidence="3 4">FSL L7-1645</strain>
    </source>
</reference>
<dbReference type="Gene3D" id="3.30.70.360">
    <property type="match status" value="1"/>
</dbReference>
<dbReference type="InterPro" id="IPR011650">
    <property type="entry name" value="Peptidase_M20_dimer"/>
</dbReference>
<dbReference type="CDD" id="cd03887">
    <property type="entry name" value="M20_Acy1L2"/>
    <property type="match status" value="1"/>
</dbReference>
<dbReference type="InterPro" id="IPR017439">
    <property type="entry name" value="Amidohydrolase"/>
</dbReference>
<dbReference type="SUPFAM" id="SSF55031">
    <property type="entry name" value="Bacterial exopeptidase dimerisation domain"/>
    <property type="match status" value="1"/>
</dbReference>
<dbReference type="Pfam" id="PF01546">
    <property type="entry name" value="Peptidase_M20"/>
    <property type="match status" value="1"/>
</dbReference>
<dbReference type="GO" id="GO:0071713">
    <property type="term" value="F:para-aminobenzoyl-glutamate hydrolase activity"/>
    <property type="evidence" value="ECO:0007669"/>
    <property type="project" value="TreeGrafter"/>
</dbReference>
<evidence type="ECO:0000259" key="2">
    <source>
        <dbReference type="Pfam" id="PF07687"/>
    </source>
</evidence>
<dbReference type="SUPFAM" id="SSF53187">
    <property type="entry name" value="Zn-dependent exopeptidases"/>
    <property type="match status" value="1"/>
</dbReference>
<dbReference type="AlphaFoldDB" id="A0A841YFB8"/>
<evidence type="ECO:0000313" key="3">
    <source>
        <dbReference type="EMBL" id="MBC1398874.1"/>
    </source>
</evidence>
<accession>A0A841YFB8</accession>
<feature type="domain" description="Peptidase M20 dimerisation" evidence="2">
    <location>
        <begin position="174"/>
        <end position="264"/>
    </location>
</feature>
<dbReference type="InterPro" id="IPR002933">
    <property type="entry name" value="Peptidase_M20"/>
</dbReference>
<protein>
    <recommendedName>
        <fullName evidence="1">Peptidase M20 domain-containing protein 2</fullName>
    </recommendedName>
</protein>
<name>A0A841YFB8_9LIST</name>
<dbReference type="PANTHER" id="PTHR30575">
    <property type="entry name" value="PEPTIDASE M20"/>
    <property type="match status" value="1"/>
</dbReference>
<dbReference type="NCBIfam" id="TIGR01891">
    <property type="entry name" value="amidohydrolases"/>
    <property type="match status" value="1"/>
</dbReference>
<comment type="similarity">
    <text evidence="1">Belongs to the peptidase M20A family.</text>
</comment>
<dbReference type="EMBL" id="JAARPY010000007">
    <property type="protein sequence ID" value="MBC1398874.1"/>
    <property type="molecule type" value="Genomic_DNA"/>
</dbReference>
<dbReference type="InterPro" id="IPR036264">
    <property type="entry name" value="Bact_exopeptidase_dim_dom"/>
</dbReference>
<dbReference type="GO" id="GO:0046657">
    <property type="term" value="P:folic acid catabolic process"/>
    <property type="evidence" value="ECO:0007669"/>
    <property type="project" value="TreeGrafter"/>
</dbReference>
<dbReference type="Proteomes" id="UP000571128">
    <property type="component" value="Unassembled WGS sequence"/>
</dbReference>
<gene>
    <name evidence="3" type="ORF">HB844_08330</name>
</gene>
<sequence length="394" mass="42351">MLEEQLVNFLEENEAKFVAISHAIHARPEIGNEEFFASHLLAETLEKEGFELIRSVAGHETAFIAKKSSGKKGPRIVFLAEYDALPGLGHACGHNIIGSTSIFAAISLGRHIKELGGDVLVYGTPAEEGGPNGSAKGSFVREGLFQDIDAALMIHPNGKTHVTVPANAVDVLDFEFTGKAAHAATNPEEGINALDGAIQFYNGINALRQHLSKDTSIHGIITDGGKAANIVPDFAKARFFIRAAKRKDLNSLTERIIQVAEGAALQTGTKMKAIRIQNGVDNVWVNEPFNHLFTEVAARLNIPCATEGKGVGSSDAGNVSQVVPTIHPFIKIGPETLVAHTDAFREAAKSSEGDKALLLGAKLLALTALELYKNSELLQKIKEDQFRLKKLEAK</sequence>